<organism evidence="3 4">
    <name type="scientific">Hyaloscypha bicolor E</name>
    <dbReference type="NCBI Taxonomy" id="1095630"/>
    <lineage>
        <taxon>Eukaryota</taxon>
        <taxon>Fungi</taxon>
        <taxon>Dikarya</taxon>
        <taxon>Ascomycota</taxon>
        <taxon>Pezizomycotina</taxon>
        <taxon>Leotiomycetes</taxon>
        <taxon>Helotiales</taxon>
        <taxon>Hyaloscyphaceae</taxon>
        <taxon>Hyaloscypha</taxon>
        <taxon>Hyaloscypha bicolor</taxon>
    </lineage>
</organism>
<feature type="region of interest" description="Disordered" evidence="1">
    <location>
        <begin position="1"/>
        <end position="64"/>
    </location>
</feature>
<feature type="compositionally biased region" description="Basic residues" evidence="1">
    <location>
        <begin position="17"/>
        <end position="28"/>
    </location>
</feature>
<dbReference type="GeneID" id="36578663"/>
<evidence type="ECO:0000313" key="4">
    <source>
        <dbReference type="Proteomes" id="UP000235371"/>
    </source>
</evidence>
<dbReference type="InterPro" id="IPR045518">
    <property type="entry name" value="2EXR"/>
</dbReference>
<dbReference type="OrthoDB" id="3564783at2759"/>
<dbReference type="Pfam" id="PF20150">
    <property type="entry name" value="2EXR"/>
    <property type="match status" value="1"/>
</dbReference>
<sequence length="122" mass="13282">MAPKRKASAMASTSKVSAKKVQSKRASKKQATEANDKNESDVAITDAEPTATKQDGVEQVDGKEGPTFTLFPKLPLELRNKIWGMAAPDPCIVLQCKSKCYICDTLLIPEMSRSETKLTPVL</sequence>
<feature type="compositionally biased region" description="Basic and acidic residues" evidence="1">
    <location>
        <begin position="30"/>
        <end position="40"/>
    </location>
</feature>
<proteinExistence type="predicted"/>
<evidence type="ECO:0000256" key="1">
    <source>
        <dbReference type="SAM" id="MobiDB-lite"/>
    </source>
</evidence>
<evidence type="ECO:0000259" key="2">
    <source>
        <dbReference type="Pfam" id="PF20150"/>
    </source>
</evidence>
<dbReference type="Proteomes" id="UP000235371">
    <property type="component" value="Unassembled WGS sequence"/>
</dbReference>
<name>A0A2J6SRV1_9HELO</name>
<dbReference type="AlphaFoldDB" id="A0A2J6SRV1"/>
<feature type="domain" description="2EXR" evidence="2">
    <location>
        <begin position="68"/>
        <end position="99"/>
    </location>
</feature>
<dbReference type="InParanoid" id="A0A2J6SRV1"/>
<dbReference type="EMBL" id="KZ613872">
    <property type="protein sequence ID" value="PMD53470.1"/>
    <property type="molecule type" value="Genomic_DNA"/>
</dbReference>
<dbReference type="RefSeq" id="XP_024730374.1">
    <property type="nucleotide sequence ID" value="XM_024870581.1"/>
</dbReference>
<protein>
    <recommendedName>
        <fullName evidence="2">2EXR domain-containing protein</fullName>
    </recommendedName>
</protein>
<evidence type="ECO:0000313" key="3">
    <source>
        <dbReference type="EMBL" id="PMD53470.1"/>
    </source>
</evidence>
<reference evidence="3 4" key="1">
    <citation type="submission" date="2016-04" db="EMBL/GenBank/DDBJ databases">
        <title>A degradative enzymes factory behind the ericoid mycorrhizal symbiosis.</title>
        <authorList>
            <consortium name="DOE Joint Genome Institute"/>
            <person name="Martino E."/>
            <person name="Morin E."/>
            <person name="Grelet G."/>
            <person name="Kuo A."/>
            <person name="Kohler A."/>
            <person name="Daghino S."/>
            <person name="Barry K."/>
            <person name="Choi C."/>
            <person name="Cichocki N."/>
            <person name="Clum A."/>
            <person name="Copeland A."/>
            <person name="Hainaut M."/>
            <person name="Haridas S."/>
            <person name="Labutti K."/>
            <person name="Lindquist E."/>
            <person name="Lipzen A."/>
            <person name="Khouja H.-R."/>
            <person name="Murat C."/>
            <person name="Ohm R."/>
            <person name="Olson A."/>
            <person name="Spatafora J."/>
            <person name="Veneault-Fourrey C."/>
            <person name="Henrissat B."/>
            <person name="Grigoriev I."/>
            <person name="Martin F."/>
            <person name="Perotto S."/>
        </authorList>
    </citation>
    <scope>NUCLEOTIDE SEQUENCE [LARGE SCALE GENOMIC DNA]</scope>
    <source>
        <strain evidence="3 4">E</strain>
    </source>
</reference>
<keyword evidence="4" id="KW-1185">Reference proteome</keyword>
<accession>A0A2J6SRV1</accession>
<gene>
    <name evidence="3" type="ORF">K444DRAFT_148105</name>
</gene>